<evidence type="ECO:0000256" key="1">
    <source>
        <dbReference type="SAM" id="Coils"/>
    </source>
</evidence>
<protein>
    <recommendedName>
        <fullName evidence="4">Flagellar protein FliT</fullName>
    </recommendedName>
</protein>
<sequence>MPAELEKLSNLLDRLEVSLCEGDIDNAKENLNNFDILIKKLLDEPAEPITNELEKHLNAYLQRLEIILDKAHKEREVVAEQLRSHLGNQKKIKAYKRL</sequence>
<reference evidence="2" key="1">
    <citation type="submission" date="2021-03" db="EMBL/GenBank/DDBJ databases">
        <title>Complete Genome of Pseudoalteromonas xiamenensis STKMTI.2, a new potential marine bacterium producing anti-Vibrio compounds.</title>
        <authorList>
            <person name="Handayani D.P."/>
            <person name="Isnansetyo A."/>
            <person name="Istiqomah I."/>
            <person name="Jumina J."/>
        </authorList>
    </citation>
    <scope>NUCLEOTIDE SEQUENCE</scope>
    <source>
        <strain evidence="2">STKMTI.2</strain>
    </source>
</reference>
<feature type="coiled-coil region" evidence="1">
    <location>
        <begin position="24"/>
        <end position="81"/>
    </location>
</feature>
<dbReference type="KEGG" id="pxi:J5O05_14360"/>
<dbReference type="Proteomes" id="UP000664904">
    <property type="component" value="Chromosome"/>
</dbReference>
<gene>
    <name evidence="2" type="ORF">J5O05_14360</name>
</gene>
<evidence type="ECO:0000313" key="2">
    <source>
        <dbReference type="EMBL" id="QTH71031.1"/>
    </source>
</evidence>
<dbReference type="AlphaFoldDB" id="A0A975DIQ3"/>
<accession>A0A975DIQ3</accession>
<evidence type="ECO:0008006" key="4">
    <source>
        <dbReference type="Google" id="ProtNLM"/>
    </source>
</evidence>
<dbReference type="RefSeq" id="WP_208842673.1">
    <property type="nucleotide sequence ID" value="NZ_CP072133.1"/>
</dbReference>
<keyword evidence="3" id="KW-1185">Reference proteome</keyword>
<dbReference type="EMBL" id="CP072133">
    <property type="protein sequence ID" value="QTH71031.1"/>
    <property type="molecule type" value="Genomic_DNA"/>
</dbReference>
<proteinExistence type="predicted"/>
<evidence type="ECO:0000313" key="3">
    <source>
        <dbReference type="Proteomes" id="UP000664904"/>
    </source>
</evidence>
<keyword evidence="1" id="KW-0175">Coiled coil</keyword>
<name>A0A975DIQ3_9GAMM</name>
<organism evidence="2 3">
    <name type="scientific">Pseudoalteromonas xiamenensis</name>
    <dbReference type="NCBI Taxonomy" id="882626"/>
    <lineage>
        <taxon>Bacteria</taxon>
        <taxon>Pseudomonadati</taxon>
        <taxon>Pseudomonadota</taxon>
        <taxon>Gammaproteobacteria</taxon>
        <taxon>Alteromonadales</taxon>
        <taxon>Pseudoalteromonadaceae</taxon>
        <taxon>Pseudoalteromonas</taxon>
    </lineage>
</organism>